<dbReference type="EMBL" id="JANVFU010000007">
    <property type="protein sequence ID" value="KAJ3744523.1"/>
    <property type="molecule type" value="Genomic_DNA"/>
</dbReference>
<evidence type="ECO:0000313" key="3">
    <source>
        <dbReference type="EMBL" id="KAJ3746812.1"/>
    </source>
</evidence>
<evidence type="ECO:0000313" key="4">
    <source>
        <dbReference type="Proteomes" id="UP001142393"/>
    </source>
</evidence>
<sequence>MAISTINTLKRAKLVLVKVKFGLNDVLKKLEDVAEVDFPMCTENIEQEMATLVARMEILEEVSKQVVREVERLKRILAALQNEDETMDED</sequence>
<name>A0A9W8TXX7_9AGAR</name>
<accession>A0A9W8TXX7</accession>
<evidence type="ECO:0000313" key="2">
    <source>
        <dbReference type="EMBL" id="KAJ3744523.1"/>
    </source>
</evidence>
<dbReference type="Proteomes" id="UP001142393">
    <property type="component" value="Unassembled WGS sequence"/>
</dbReference>
<gene>
    <name evidence="3" type="ORF">DFH05DRAFT_1523452</name>
    <name evidence="2" type="ORF">DFH05DRAFT_1525570</name>
</gene>
<feature type="coiled-coil region" evidence="1">
    <location>
        <begin position="42"/>
        <end position="90"/>
    </location>
</feature>
<dbReference type="AlphaFoldDB" id="A0A9W8TXX7"/>
<keyword evidence="1" id="KW-0175">Coiled coil</keyword>
<protein>
    <submittedName>
        <fullName evidence="2">Uncharacterized protein</fullName>
    </submittedName>
</protein>
<reference evidence="2" key="1">
    <citation type="submission" date="2022-08" db="EMBL/GenBank/DDBJ databases">
        <authorList>
            <consortium name="DOE Joint Genome Institute"/>
            <person name="Min B."/>
            <person name="Sierra-Patev S."/>
            <person name="Naranjo-Ortiz M."/>
            <person name="Looney B."/>
            <person name="Konkel Z."/>
            <person name="Slot J.C."/>
            <person name="Sakamoto Y."/>
            <person name="Steenwyk J.L."/>
            <person name="Rokas A."/>
            <person name="Carro J."/>
            <person name="Camarero S."/>
            <person name="Ferreira P."/>
            <person name="Molpeceres G."/>
            <person name="Ruiz-duenas F.J."/>
            <person name="Serrano A."/>
            <person name="Henrissat B."/>
            <person name="Drula E."/>
            <person name="Hughes K.W."/>
            <person name="Mata J.L."/>
            <person name="Ishikawa N.K."/>
            <person name="Vargas-Isla R."/>
            <person name="Ushijima S."/>
            <person name="Smith C.A."/>
            <person name="Ahrendt S."/>
            <person name="Andreopoulos W."/>
            <person name="He G."/>
            <person name="LaButti K."/>
            <person name="Lipzen A."/>
            <person name="Ng V."/>
            <person name="Riley R."/>
            <person name="Sandor L."/>
            <person name="Barry K."/>
            <person name="Martinez A.T."/>
            <person name="Xiao Y."/>
            <person name="Gibbons J.G."/>
            <person name="Terashima K."/>
            <person name="Hibbett D.S."/>
            <person name="Grigoriev I.V."/>
        </authorList>
    </citation>
    <scope>NUCLEOTIDE SEQUENCE</scope>
    <source>
        <strain evidence="2">TFB7810</strain>
    </source>
</reference>
<comment type="caution">
    <text evidence="2">The sequence shown here is derived from an EMBL/GenBank/DDBJ whole genome shotgun (WGS) entry which is preliminary data.</text>
</comment>
<proteinExistence type="predicted"/>
<keyword evidence="4" id="KW-1185">Reference proteome</keyword>
<evidence type="ECO:0000256" key="1">
    <source>
        <dbReference type="SAM" id="Coils"/>
    </source>
</evidence>
<dbReference type="EMBL" id="JANVFU010000004">
    <property type="protein sequence ID" value="KAJ3746812.1"/>
    <property type="molecule type" value="Genomic_DNA"/>
</dbReference>
<reference evidence="2 4" key="2">
    <citation type="journal article" date="2023" name="Proc. Natl. Acad. Sci. U.S.A.">
        <title>A global phylogenomic analysis of the shiitake genus Lentinula.</title>
        <authorList>
            <person name="Sierra-Patev S."/>
            <person name="Min B."/>
            <person name="Naranjo-Ortiz M."/>
            <person name="Looney B."/>
            <person name="Konkel Z."/>
            <person name="Slot J.C."/>
            <person name="Sakamoto Y."/>
            <person name="Steenwyk J.L."/>
            <person name="Rokas A."/>
            <person name="Carro J."/>
            <person name="Camarero S."/>
            <person name="Ferreira P."/>
            <person name="Molpeceres G."/>
            <person name="Ruiz-Duenas F.J."/>
            <person name="Serrano A."/>
            <person name="Henrissat B."/>
            <person name="Drula E."/>
            <person name="Hughes K.W."/>
            <person name="Mata J.L."/>
            <person name="Ishikawa N.K."/>
            <person name="Vargas-Isla R."/>
            <person name="Ushijima S."/>
            <person name="Smith C.A."/>
            <person name="Donoghue J."/>
            <person name="Ahrendt S."/>
            <person name="Andreopoulos W."/>
            <person name="He G."/>
            <person name="LaButti K."/>
            <person name="Lipzen A."/>
            <person name="Ng V."/>
            <person name="Riley R."/>
            <person name="Sandor L."/>
            <person name="Barry K."/>
            <person name="Martinez A.T."/>
            <person name="Xiao Y."/>
            <person name="Gibbons J.G."/>
            <person name="Terashima K."/>
            <person name="Grigoriev I.V."/>
            <person name="Hibbett D."/>
        </authorList>
    </citation>
    <scope>NUCLEOTIDE SEQUENCE [LARGE SCALE GENOMIC DNA]</scope>
    <source>
        <strain evidence="2 4">TFB7810</strain>
    </source>
</reference>
<organism evidence="2 4">
    <name type="scientific">Lentinula detonsa</name>
    <dbReference type="NCBI Taxonomy" id="2804962"/>
    <lineage>
        <taxon>Eukaryota</taxon>
        <taxon>Fungi</taxon>
        <taxon>Dikarya</taxon>
        <taxon>Basidiomycota</taxon>
        <taxon>Agaricomycotina</taxon>
        <taxon>Agaricomycetes</taxon>
        <taxon>Agaricomycetidae</taxon>
        <taxon>Agaricales</taxon>
        <taxon>Marasmiineae</taxon>
        <taxon>Omphalotaceae</taxon>
        <taxon>Lentinula</taxon>
    </lineage>
</organism>